<dbReference type="Proteomes" id="UP000478008">
    <property type="component" value="Unassembled WGS sequence"/>
</dbReference>
<dbReference type="InterPro" id="IPR051415">
    <property type="entry name" value="LAAT-1"/>
</dbReference>
<dbReference type="PANTHER" id="PTHR16201:SF11">
    <property type="entry name" value="PQ-LOOP REPEAT-CONTAINING PROTEIN"/>
    <property type="match status" value="1"/>
</dbReference>
<evidence type="ECO:0000256" key="5">
    <source>
        <dbReference type="SAM" id="MobiDB-lite"/>
    </source>
</evidence>
<dbReference type="InterPro" id="IPR006603">
    <property type="entry name" value="PQ-loop_rpt"/>
</dbReference>
<evidence type="ECO:0000256" key="2">
    <source>
        <dbReference type="ARBA" id="ARBA00022692"/>
    </source>
</evidence>
<evidence type="ECO:0000256" key="1">
    <source>
        <dbReference type="ARBA" id="ARBA00004141"/>
    </source>
</evidence>
<dbReference type="AlphaFoldDB" id="A0A7D9H089"/>
<feature type="transmembrane region" description="Helical" evidence="6">
    <location>
        <begin position="132"/>
        <end position="153"/>
    </location>
</feature>
<keyword evidence="4 6" id="KW-0472">Membrane</keyword>
<gene>
    <name evidence="7" type="ORF">DEBR0S2_04786G</name>
</gene>
<evidence type="ECO:0000313" key="8">
    <source>
        <dbReference type="Proteomes" id="UP000478008"/>
    </source>
</evidence>
<sequence length="432" mass="47410">MASDCSSYYEVGKTDFILSWVLVVGIYISFVPQHVRVIRRRTSEGLSPSYLLMGSISAFASFVNMYLVTVPARHCCTVDLNAYQCANAMTGYIQVGVQAVGFCLVIVLCVYLTKNSPNEPAHEYKMIYRYYLFFVIYVIVNFIACICVVHAPGQQHGRNAYADASGVVSLILQVVQYLPQLWTTYRIREPGTLSIPSLVIQVPGTFYWAYSLYDEADSKWSSYLPFFAAASLQGILLLMCIFYRWRMHVRKSRQLTLQSSDQDSVDDAADTDGSVIASNSSSRTADPEQGVLSHRNSQAAVSENGRTSLHREDRDGSQDVSDMQIPALSAAHVNSIVSRAGSIISETVPAVHSAQNRASDVGKAVDASIDARSLVSNGISVVASRSPSIIADKANTTENAFPLSATRSTFDLQTAINMETPQRSLDATSLHK</sequence>
<dbReference type="SMART" id="SM00679">
    <property type="entry name" value="CTNS"/>
    <property type="match status" value="2"/>
</dbReference>
<feature type="region of interest" description="Disordered" evidence="5">
    <location>
        <begin position="256"/>
        <end position="320"/>
    </location>
</feature>
<name>A0A7D9H089_DEKBR</name>
<evidence type="ECO:0000256" key="6">
    <source>
        <dbReference type="SAM" id="Phobius"/>
    </source>
</evidence>
<feature type="transmembrane region" description="Helical" evidence="6">
    <location>
        <begin position="92"/>
        <end position="112"/>
    </location>
</feature>
<evidence type="ECO:0000256" key="3">
    <source>
        <dbReference type="ARBA" id="ARBA00022989"/>
    </source>
</evidence>
<dbReference type="EMBL" id="CABFWN010000002">
    <property type="protein sequence ID" value="VUG17348.1"/>
    <property type="molecule type" value="Genomic_DNA"/>
</dbReference>
<keyword evidence="3 6" id="KW-1133">Transmembrane helix</keyword>
<feature type="transmembrane region" description="Helical" evidence="6">
    <location>
        <begin position="222"/>
        <end position="243"/>
    </location>
</feature>
<accession>A0A7D9H089</accession>
<organism evidence="7 8">
    <name type="scientific">Dekkera bruxellensis</name>
    <name type="common">Brettanomyces custersii</name>
    <dbReference type="NCBI Taxonomy" id="5007"/>
    <lineage>
        <taxon>Eukaryota</taxon>
        <taxon>Fungi</taxon>
        <taxon>Dikarya</taxon>
        <taxon>Ascomycota</taxon>
        <taxon>Saccharomycotina</taxon>
        <taxon>Pichiomycetes</taxon>
        <taxon>Pichiales</taxon>
        <taxon>Pichiaceae</taxon>
        <taxon>Brettanomyces</taxon>
    </lineage>
</organism>
<dbReference type="Pfam" id="PF04193">
    <property type="entry name" value="PQ-loop"/>
    <property type="match status" value="2"/>
</dbReference>
<evidence type="ECO:0000256" key="4">
    <source>
        <dbReference type="ARBA" id="ARBA00023136"/>
    </source>
</evidence>
<feature type="transmembrane region" description="Helical" evidence="6">
    <location>
        <begin position="50"/>
        <end position="72"/>
    </location>
</feature>
<keyword evidence="8" id="KW-1185">Reference proteome</keyword>
<feature type="compositionally biased region" description="Polar residues" evidence="5">
    <location>
        <begin position="294"/>
        <end position="307"/>
    </location>
</feature>
<proteinExistence type="predicted"/>
<dbReference type="GO" id="GO:0016020">
    <property type="term" value="C:membrane"/>
    <property type="evidence" value="ECO:0007669"/>
    <property type="project" value="UniProtKB-SubCell"/>
</dbReference>
<evidence type="ECO:0000313" key="7">
    <source>
        <dbReference type="EMBL" id="VUG17348.1"/>
    </source>
</evidence>
<feature type="transmembrane region" description="Helical" evidence="6">
    <location>
        <begin position="17"/>
        <end position="38"/>
    </location>
</feature>
<comment type="subcellular location">
    <subcellularLocation>
        <location evidence="1">Membrane</location>
        <topology evidence="1">Multi-pass membrane protein</topology>
    </subcellularLocation>
</comment>
<dbReference type="PANTHER" id="PTHR16201">
    <property type="entry name" value="SEVEN TRANSMEMBRANE PROTEIN 1-RELATED"/>
    <property type="match status" value="1"/>
</dbReference>
<feature type="transmembrane region" description="Helical" evidence="6">
    <location>
        <begin position="191"/>
        <end position="210"/>
    </location>
</feature>
<reference evidence="7 8" key="1">
    <citation type="submission" date="2019-07" db="EMBL/GenBank/DDBJ databases">
        <authorList>
            <person name="Friedrich A."/>
            <person name="Schacherer J."/>
        </authorList>
    </citation>
    <scope>NUCLEOTIDE SEQUENCE [LARGE SCALE GENOMIC DNA]</scope>
</reference>
<protein>
    <submittedName>
        <fullName evidence="7">DEBR0S2_04786g1_1</fullName>
    </submittedName>
</protein>
<keyword evidence="2 6" id="KW-0812">Transmembrane</keyword>
<dbReference type="Gene3D" id="1.20.1280.290">
    <property type="match status" value="2"/>
</dbReference>